<sequence length="79" mass="8533">MTNVTTNTLDSAEHLVRMANSIAENLRHGASSDSDAAQQVAHHLRRFWAGSMKTQLKQYVLAGGQGLSDVARQAIDLIG</sequence>
<dbReference type="RefSeq" id="WP_168449021.1">
    <property type="nucleotide sequence ID" value="NZ_JAAWWK010000001.1"/>
</dbReference>
<organism evidence="1 2">
    <name type="scientific">Spongiibacter thalassae</name>
    <dbReference type="NCBI Taxonomy" id="2721624"/>
    <lineage>
        <taxon>Bacteria</taxon>
        <taxon>Pseudomonadati</taxon>
        <taxon>Pseudomonadota</taxon>
        <taxon>Gammaproteobacteria</taxon>
        <taxon>Cellvibrionales</taxon>
        <taxon>Spongiibacteraceae</taxon>
        <taxon>Spongiibacter</taxon>
    </lineage>
</organism>
<reference evidence="1 2" key="1">
    <citation type="submission" date="2020-04" db="EMBL/GenBank/DDBJ databases">
        <authorList>
            <person name="Yoon J."/>
        </authorList>
    </citation>
    <scope>NUCLEOTIDE SEQUENCE [LARGE SCALE GENOMIC DNA]</scope>
    <source>
        <strain evidence="1 2">KMU-166</strain>
    </source>
</reference>
<dbReference type="EMBL" id="JAAWWK010000001">
    <property type="protein sequence ID" value="NKI16504.1"/>
    <property type="molecule type" value="Genomic_DNA"/>
</dbReference>
<gene>
    <name evidence="1" type="ORF">HCU74_03615</name>
</gene>
<keyword evidence="2" id="KW-1185">Reference proteome</keyword>
<name>A0ABX1GBG4_9GAMM</name>
<comment type="caution">
    <text evidence="1">The sequence shown here is derived from an EMBL/GenBank/DDBJ whole genome shotgun (WGS) entry which is preliminary data.</text>
</comment>
<dbReference type="Pfam" id="PF11390">
    <property type="entry name" value="FdsD"/>
    <property type="match status" value="1"/>
</dbReference>
<dbReference type="InterPro" id="IPR021074">
    <property type="entry name" value="Formate_DH_dsu"/>
</dbReference>
<protein>
    <submittedName>
        <fullName evidence="1">Formate dehydrogenase subunit delta</fullName>
    </submittedName>
</protein>
<accession>A0ABX1GBG4</accession>
<proteinExistence type="predicted"/>
<evidence type="ECO:0000313" key="1">
    <source>
        <dbReference type="EMBL" id="NKI16504.1"/>
    </source>
</evidence>
<dbReference type="Proteomes" id="UP000765845">
    <property type="component" value="Unassembled WGS sequence"/>
</dbReference>
<evidence type="ECO:0000313" key="2">
    <source>
        <dbReference type="Proteomes" id="UP000765845"/>
    </source>
</evidence>